<evidence type="ECO:0000313" key="2">
    <source>
        <dbReference type="EMBL" id="RCK25543.1"/>
    </source>
</evidence>
<keyword evidence="1" id="KW-0472">Membrane</keyword>
<reference evidence="2 3" key="1">
    <citation type="submission" date="2014-07" db="EMBL/GenBank/DDBJ databases">
        <title>Draft genome sequence of Thalassospira profundimaris R8-17.</title>
        <authorList>
            <person name="Lai Q."/>
            <person name="Shao Z."/>
        </authorList>
    </citation>
    <scope>NUCLEOTIDE SEQUENCE [LARGE SCALE GENOMIC DNA]</scope>
    <source>
        <strain evidence="2 3">R8-17</strain>
    </source>
</reference>
<dbReference type="EMBL" id="JPWB01000001">
    <property type="protein sequence ID" value="RCK25543.1"/>
    <property type="molecule type" value="Genomic_DNA"/>
</dbReference>
<dbReference type="AlphaFoldDB" id="A0A367VK28"/>
<keyword evidence="1" id="KW-1133">Transmembrane helix</keyword>
<keyword evidence="1" id="KW-0812">Transmembrane</keyword>
<dbReference type="RefSeq" id="WP_062956384.1">
    <property type="nucleotide sequence ID" value="NZ_JPWB01000001.1"/>
</dbReference>
<organism evidence="2 3">
    <name type="scientific">Thalassospira profundimaris</name>
    <dbReference type="NCBI Taxonomy" id="502049"/>
    <lineage>
        <taxon>Bacteria</taxon>
        <taxon>Pseudomonadati</taxon>
        <taxon>Pseudomonadota</taxon>
        <taxon>Alphaproteobacteria</taxon>
        <taxon>Rhodospirillales</taxon>
        <taxon>Thalassospiraceae</taxon>
        <taxon>Thalassospira</taxon>
    </lineage>
</organism>
<name>A0A367VK28_9PROT</name>
<proteinExistence type="predicted"/>
<gene>
    <name evidence="2" type="ORF">TH6_02725</name>
</gene>
<accession>A0A367VK28</accession>
<evidence type="ECO:0000256" key="1">
    <source>
        <dbReference type="SAM" id="Phobius"/>
    </source>
</evidence>
<protein>
    <submittedName>
        <fullName evidence="2">Uncharacterized protein</fullName>
    </submittedName>
</protein>
<evidence type="ECO:0000313" key="3">
    <source>
        <dbReference type="Proteomes" id="UP000253061"/>
    </source>
</evidence>
<feature type="transmembrane region" description="Helical" evidence="1">
    <location>
        <begin position="20"/>
        <end position="41"/>
    </location>
</feature>
<sequence length="125" mass="13259">MEAFQKAPETSTNYAVEEDGWRGIVPTILFAIVGVTLLAVLSYRPSDAMQGVGMVFPFTMTEQEILEQVGEAGGRVARFGGFGRMAVVVRDDGAVPEAEDFGALFAMSPLITSACFDAGAAKNAF</sequence>
<comment type="caution">
    <text evidence="2">The sequence shown here is derived from an EMBL/GenBank/DDBJ whole genome shotgun (WGS) entry which is preliminary data.</text>
</comment>
<dbReference type="Proteomes" id="UP000253061">
    <property type="component" value="Unassembled WGS sequence"/>
</dbReference>